<name>A0A1I7NDR5_9HYPH</name>
<reference evidence="3" key="1">
    <citation type="submission" date="2016-10" db="EMBL/GenBank/DDBJ databases">
        <authorList>
            <person name="Varghese N."/>
            <person name="Submissions S."/>
        </authorList>
    </citation>
    <scope>NUCLEOTIDE SEQUENCE [LARGE SCALE GENOMIC DNA]</scope>
    <source>
        <strain evidence="3">DSM 1565</strain>
    </source>
</reference>
<feature type="compositionally biased region" description="Basic and acidic residues" evidence="1">
    <location>
        <begin position="253"/>
        <end position="269"/>
    </location>
</feature>
<evidence type="ECO:0000313" key="3">
    <source>
        <dbReference type="Proteomes" id="UP000199423"/>
    </source>
</evidence>
<sequence>MTETSTTDATGNTTIIMVLDRSGSMSSCREATITAVNKYLKDSKADATLKDADFELVIFDTESIDTIRDGKIVDAPELTAADFVPRSGTPLLDAVGRGIGKIDAKLAASNGEKAILVVVTDGEENQSRKHTYESVEALIADRQEKGWLILFLGAGLASAQQGTRMGIRPANVVNIGLDEVALSETMTAMSASNIRYACSDFQDAKAYARSDKFTSQMRKRMGDASGGKGIVDVDALDHLKKAINRGQPAAAPKPDDAWDERGSGDIWGR</sequence>
<dbReference type="RefSeq" id="WP_092867073.1">
    <property type="nucleotide sequence ID" value="NZ_FPCH01000002.1"/>
</dbReference>
<evidence type="ECO:0000313" key="2">
    <source>
        <dbReference type="EMBL" id="SFV32800.1"/>
    </source>
</evidence>
<dbReference type="Gene3D" id="3.40.50.410">
    <property type="entry name" value="von Willebrand factor, type A domain"/>
    <property type="match status" value="1"/>
</dbReference>
<keyword evidence="3" id="KW-1185">Reference proteome</keyword>
<dbReference type="STRING" id="51670.SAMN04488557_1729"/>
<feature type="region of interest" description="Disordered" evidence="1">
    <location>
        <begin position="243"/>
        <end position="269"/>
    </location>
</feature>
<dbReference type="Proteomes" id="UP000199423">
    <property type="component" value="Unassembled WGS sequence"/>
</dbReference>
<proteinExistence type="predicted"/>
<dbReference type="AlphaFoldDB" id="A0A1I7NDR5"/>
<gene>
    <name evidence="2" type="ORF">SAMN04488557_1729</name>
</gene>
<dbReference type="EMBL" id="FPCH01000002">
    <property type="protein sequence ID" value="SFV32800.1"/>
    <property type="molecule type" value="Genomic_DNA"/>
</dbReference>
<dbReference type="SUPFAM" id="SSF53300">
    <property type="entry name" value="vWA-like"/>
    <property type="match status" value="1"/>
</dbReference>
<accession>A0A1I7NDR5</accession>
<evidence type="ECO:0008006" key="4">
    <source>
        <dbReference type="Google" id="ProtNLM"/>
    </source>
</evidence>
<protein>
    <recommendedName>
        <fullName evidence="4">VWFA domain-containing protein</fullName>
    </recommendedName>
</protein>
<organism evidence="2 3">
    <name type="scientific">Hyphomicrobium facile</name>
    <dbReference type="NCBI Taxonomy" id="51670"/>
    <lineage>
        <taxon>Bacteria</taxon>
        <taxon>Pseudomonadati</taxon>
        <taxon>Pseudomonadota</taxon>
        <taxon>Alphaproteobacteria</taxon>
        <taxon>Hyphomicrobiales</taxon>
        <taxon>Hyphomicrobiaceae</taxon>
        <taxon>Hyphomicrobium</taxon>
    </lineage>
</organism>
<dbReference type="InterPro" id="IPR036465">
    <property type="entry name" value="vWFA_dom_sf"/>
</dbReference>
<evidence type="ECO:0000256" key="1">
    <source>
        <dbReference type="SAM" id="MobiDB-lite"/>
    </source>
</evidence>
<dbReference type="OrthoDB" id="9790144at2"/>